<comment type="subcellular location">
    <subcellularLocation>
        <location evidence="1">Cell membrane</location>
        <topology evidence="1">Multi-pass membrane protein</topology>
    </subcellularLocation>
</comment>
<evidence type="ECO:0000313" key="8">
    <source>
        <dbReference type="Proteomes" id="UP000676194"/>
    </source>
</evidence>
<reference evidence="7" key="1">
    <citation type="submission" date="2021-05" db="EMBL/GenBank/DDBJ databases">
        <title>Complete genome sequence of the cellulolytic planctomycete Telmatocola sphagniphila SP2T and characterization of the first cellulase from planctomycetes.</title>
        <authorList>
            <person name="Rakitin A.L."/>
            <person name="Beletsky A.V."/>
            <person name="Naumoff D.G."/>
            <person name="Kulichevskaya I.S."/>
            <person name="Mardanov A.V."/>
            <person name="Ravin N.V."/>
            <person name="Dedysh S.N."/>
        </authorList>
    </citation>
    <scope>NUCLEOTIDE SEQUENCE</scope>
    <source>
        <strain evidence="7">SP2T</strain>
    </source>
</reference>
<dbReference type="Pfam" id="PF03739">
    <property type="entry name" value="LptF_LptG"/>
    <property type="match status" value="1"/>
</dbReference>
<evidence type="ECO:0000256" key="5">
    <source>
        <dbReference type="ARBA" id="ARBA00023136"/>
    </source>
</evidence>
<dbReference type="AlphaFoldDB" id="A0A8E6EUK5"/>
<evidence type="ECO:0000256" key="2">
    <source>
        <dbReference type="ARBA" id="ARBA00022475"/>
    </source>
</evidence>
<feature type="transmembrane region" description="Helical" evidence="6">
    <location>
        <begin position="99"/>
        <end position="120"/>
    </location>
</feature>
<dbReference type="RefSeq" id="WP_213495492.1">
    <property type="nucleotide sequence ID" value="NZ_CP074694.1"/>
</dbReference>
<keyword evidence="2" id="KW-1003">Cell membrane</keyword>
<dbReference type="EMBL" id="CP074694">
    <property type="protein sequence ID" value="QVL31525.1"/>
    <property type="molecule type" value="Genomic_DNA"/>
</dbReference>
<organism evidence="7 8">
    <name type="scientific">Telmatocola sphagniphila</name>
    <dbReference type="NCBI Taxonomy" id="1123043"/>
    <lineage>
        <taxon>Bacteria</taxon>
        <taxon>Pseudomonadati</taxon>
        <taxon>Planctomycetota</taxon>
        <taxon>Planctomycetia</taxon>
        <taxon>Gemmatales</taxon>
        <taxon>Gemmataceae</taxon>
    </lineage>
</organism>
<evidence type="ECO:0000256" key="3">
    <source>
        <dbReference type="ARBA" id="ARBA00022692"/>
    </source>
</evidence>
<sequence length="410" mass="46128">MFGTILSRLILQELVKVFLLSLVALTGMFLLAGLIQEAAKNGLSPTQILRAIPLFIPNTLPYTIPATTLFATCVVYGRMAHDNEITVLRSAGVHILHLFKPALVLGLTTTAITFFLYLDLIPRTQRLMRNLLVSEAEDVLYSRLQQENCLRHPSMDYAIFVKEVQGKRLIDVIFKKRAKPKEGQNRATAGYDAIVQAREARLRLDPEQNLMMVDMQNVHVAGDQGTTGEVDNRTENMPIPEQIFGKDSRDRPSALTWLELEARKAEKLEEYETCNSRAMKVAEDLKGLSPGSDTYKNFQVEYQNQSVAAREHMKMILNINSEFQLRPALAFGCLCFVLIGAPVGIWANRADYLSVFMVCFLPTVFLYYPLMMSGTKFAKDGRLPTIPAVWLANGILFTISLGLIYRLSKK</sequence>
<dbReference type="Proteomes" id="UP000676194">
    <property type="component" value="Chromosome"/>
</dbReference>
<dbReference type="PANTHER" id="PTHR33529:SF6">
    <property type="entry name" value="YJGP_YJGQ FAMILY PERMEASE"/>
    <property type="match status" value="1"/>
</dbReference>
<dbReference type="PANTHER" id="PTHR33529">
    <property type="entry name" value="SLR0882 PROTEIN-RELATED"/>
    <property type="match status" value="1"/>
</dbReference>
<feature type="transmembrane region" description="Helical" evidence="6">
    <location>
        <begin position="60"/>
        <end position="79"/>
    </location>
</feature>
<dbReference type="InterPro" id="IPR005495">
    <property type="entry name" value="LptG/LptF_permease"/>
</dbReference>
<feature type="transmembrane region" description="Helical" evidence="6">
    <location>
        <begin position="352"/>
        <end position="371"/>
    </location>
</feature>
<evidence type="ECO:0000256" key="6">
    <source>
        <dbReference type="SAM" id="Phobius"/>
    </source>
</evidence>
<dbReference type="GO" id="GO:0043190">
    <property type="term" value="C:ATP-binding cassette (ABC) transporter complex"/>
    <property type="evidence" value="ECO:0007669"/>
    <property type="project" value="TreeGrafter"/>
</dbReference>
<evidence type="ECO:0000256" key="1">
    <source>
        <dbReference type="ARBA" id="ARBA00004651"/>
    </source>
</evidence>
<evidence type="ECO:0000313" key="7">
    <source>
        <dbReference type="EMBL" id="QVL31525.1"/>
    </source>
</evidence>
<accession>A0A8E6EUK5</accession>
<proteinExistence type="predicted"/>
<feature type="transmembrane region" description="Helical" evidence="6">
    <location>
        <begin position="383"/>
        <end position="405"/>
    </location>
</feature>
<keyword evidence="8" id="KW-1185">Reference proteome</keyword>
<keyword evidence="4 6" id="KW-1133">Transmembrane helix</keyword>
<keyword evidence="3 6" id="KW-0812">Transmembrane</keyword>
<name>A0A8E6EUK5_9BACT</name>
<dbReference type="GO" id="GO:0015920">
    <property type="term" value="P:lipopolysaccharide transport"/>
    <property type="evidence" value="ECO:0007669"/>
    <property type="project" value="TreeGrafter"/>
</dbReference>
<evidence type="ECO:0000256" key="4">
    <source>
        <dbReference type="ARBA" id="ARBA00022989"/>
    </source>
</evidence>
<keyword evidence="5 6" id="KW-0472">Membrane</keyword>
<dbReference type="KEGG" id="tsph:KIH39_22175"/>
<feature type="transmembrane region" description="Helical" evidence="6">
    <location>
        <begin position="323"/>
        <end position="346"/>
    </location>
</feature>
<feature type="transmembrane region" description="Helical" evidence="6">
    <location>
        <begin position="17"/>
        <end position="39"/>
    </location>
</feature>
<protein>
    <submittedName>
        <fullName evidence="7">LptF/LptG family permease</fullName>
    </submittedName>
</protein>
<gene>
    <name evidence="7" type="ORF">KIH39_22175</name>
</gene>